<accession>A0A2P2Q4S7</accession>
<dbReference type="AlphaFoldDB" id="A0A2P2Q4S7"/>
<proteinExistence type="predicted"/>
<name>A0A2P2Q4S7_RHIMU</name>
<protein>
    <submittedName>
        <fullName evidence="1">Uncharacterized protein</fullName>
    </submittedName>
</protein>
<sequence length="68" mass="7703">MGKVLSNGWTNCPYPSVPNLPLNSIIIEAHHSILAFYIVEYRTSTYQSSLISPSVYPSHQLVKEILHF</sequence>
<reference evidence="1" key="1">
    <citation type="submission" date="2018-02" db="EMBL/GenBank/DDBJ databases">
        <title>Rhizophora mucronata_Transcriptome.</title>
        <authorList>
            <person name="Meera S.P."/>
            <person name="Sreeshan A."/>
            <person name="Augustine A."/>
        </authorList>
    </citation>
    <scope>NUCLEOTIDE SEQUENCE</scope>
    <source>
        <tissue evidence="1">Leaf</tissue>
    </source>
</reference>
<evidence type="ECO:0000313" key="1">
    <source>
        <dbReference type="EMBL" id="MBX61961.1"/>
    </source>
</evidence>
<organism evidence="1">
    <name type="scientific">Rhizophora mucronata</name>
    <name type="common">Asiatic mangrove</name>
    <dbReference type="NCBI Taxonomy" id="61149"/>
    <lineage>
        <taxon>Eukaryota</taxon>
        <taxon>Viridiplantae</taxon>
        <taxon>Streptophyta</taxon>
        <taxon>Embryophyta</taxon>
        <taxon>Tracheophyta</taxon>
        <taxon>Spermatophyta</taxon>
        <taxon>Magnoliopsida</taxon>
        <taxon>eudicotyledons</taxon>
        <taxon>Gunneridae</taxon>
        <taxon>Pentapetalae</taxon>
        <taxon>rosids</taxon>
        <taxon>fabids</taxon>
        <taxon>Malpighiales</taxon>
        <taxon>Rhizophoraceae</taxon>
        <taxon>Rhizophora</taxon>
    </lineage>
</organism>
<dbReference type="EMBL" id="GGEC01081477">
    <property type="protein sequence ID" value="MBX61961.1"/>
    <property type="molecule type" value="Transcribed_RNA"/>
</dbReference>